<comment type="caution">
    <text evidence="4">The sequence shown here is derived from an EMBL/GenBank/DDBJ whole genome shotgun (WGS) entry which is preliminary data.</text>
</comment>
<gene>
    <name evidence="4" type="ORF">C8F04DRAFT_242602</name>
</gene>
<evidence type="ECO:0000256" key="2">
    <source>
        <dbReference type="ARBA" id="ARBA00022801"/>
    </source>
</evidence>
<evidence type="ECO:0000313" key="5">
    <source>
        <dbReference type="Proteomes" id="UP001218188"/>
    </source>
</evidence>
<sequence>MKLGSSGDSTLTAMVKLGLRTAGSGGSRGLKISSVHNSAGTLWRIGLTYKAATFTQLGNELEPEMNFHLLCSTTTMTAAWETFQRSLPKAPNVDVKQIRGNISDAEKQINANVLAYFTTGSGISPFPPFGNEISGRLRMVELNLWDAMSTGSSESEVVLEIQVTENMCNVYGTMHGGCAAFILDPCTVSAMVLLGLAKGFDGTGVSQAINVHWHHPALLGSTLTVTTRSVFADGRARLARCEIREKLTGKLIVSGTHTFLNAGRATKL</sequence>
<name>A0AAD6WRC3_9AGAR</name>
<dbReference type="PANTHER" id="PTHR21660">
    <property type="entry name" value="THIOESTERASE SUPERFAMILY MEMBER-RELATED"/>
    <property type="match status" value="1"/>
</dbReference>
<evidence type="ECO:0000256" key="1">
    <source>
        <dbReference type="ARBA" id="ARBA00008324"/>
    </source>
</evidence>
<dbReference type="CDD" id="cd03440">
    <property type="entry name" value="hot_dog"/>
    <property type="match status" value="1"/>
</dbReference>
<dbReference type="Pfam" id="PF03061">
    <property type="entry name" value="4HBT"/>
    <property type="match status" value="1"/>
</dbReference>
<dbReference type="InterPro" id="IPR039298">
    <property type="entry name" value="ACOT13"/>
</dbReference>
<keyword evidence="5" id="KW-1185">Reference proteome</keyword>
<proteinExistence type="inferred from homology"/>
<dbReference type="EMBL" id="JARJCM010000212">
    <property type="protein sequence ID" value="KAJ7022312.1"/>
    <property type="molecule type" value="Genomic_DNA"/>
</dbReference>
<evidence type="ECO:0000313" key="4">
    <source>
        <dbReference type="EMBL" id="KAJ7022312.1"/>
    </source>
</evidence>
<dbReference type="SUPFAM" id="SSF54637">
    <property type="entry name" value="Thioesterase/thiol ester dehydrase-isomerase"/>
    <property type="match status" value="1"/>
</dbReference>
<organism evidence="4 5">
    <name type="scientific">Mycena alexandri</name>
    <dbReference type="NCBI Taxonomy" id="1745969"/>
    <lineage>
        <taxon>Eukaryota</taxon>
        <taxon>Fungi</taxon>
        <taxon>Dikarya</taxon>
        <taxon>Basidiomycota</taxon>
        <taxon>Agaricomycotina</taxon>
        <taxon>Agaricomycetes</taxon>
        <taxon>Agaricomycetidae</taxon>
        <taxon>Agaricales</taxon>
        <taxon>Marasmiineae</taxon>
        <taxon>Mycenaceae</taxon>
        <taxon>Mycena</taxon>
    </lineage>
</organism>
<comment type="similarity">
    <text evidence="1">Belongs to the thioesterase PaaI family.</text>
</comment>
<evidence type="ECO:0000259" key="3">
    <source>
        <dbReference type="Pfam" id="PF03061"/>
    </source>
</evidence>
<dbReference type="AlphaFoldDB" id="A0AAD6WRC3"/>
<dbReference type="Gene3D" id="3.10.129.10">
    <property type="entry name" value="Hotdog Thioesterase"/>
    <property type="match status" value="1"/>
</dbReference>
<dbReference type="Proteomes" id="UP001218188">
    <property type="component" value="Unassembled WGS sequence"/>
</dbReference>
<keyword evidence="2" id="KW-0378">Hydrolase</keyword>
<protein>
    <submittedName>
        <fullName evidence="4">HotDog domain-containing protein</fullName>
    </submittedName>
</protein>
<reference evidence="4" key="1">
    <citation type="submission" date="2023-03" db="EMBL/GenBank/DDBJ databases">
        <title>Massive genome expansion in bonnet fungi (Mycena s.s.) driven by repeated elements and novel gene families across ecological guilds.</title>
        <authorList>
            <consortium name="Lawrence Berkeley National Laboratory"/>
            <person name="Harder C.B."/>
            <person name="Miyauchi S."/>
            <person name="Viragh M."/>
            <person name="Kuo A."/>
            <person name="Thoen E."/>
            <person name="Andreopoulos B."/>
            <person name="Lu D."/>
            <person name="Skrede I."/>
            <person name="Drula E."/>
            <person name="Henrissat B."/>
            <person name="Morin E."/>
            <person name="Kohler A."/>
            <person name="Barry K."/>
            <person name="LaButti K."/>
            <person name="Morin E."/>
            <person name="Salamov A."/>
            <person name="Lipzen A."/>
            <person name="Mereny Z."/>
            <person name="Hegedus B."/>
            <person name="Baldrian P."/>
            <person name="Stursova M."/>
            <person name="Weitz H."/>
            <person name="Taylor A."/>
            <person name="Grigoriev I.V."/>
            <person name="Nagy L.G."/>
            <person name="Martin F."/>
            <person name="Kauserud H."/>
        </authorList>
    </citation>
    <scope>NUCLEOTIDE SEQUENCE</scope>
    <source>
        <strain evidence="4">CBHHK200</strain>
    </source>
</reference>
<dbReference type="InterPro" id="IPR029069">
    <property type="entry name" value="HotDog_dom_sf"/>
</dbReference>
<feature type="domain" description="Thioesterase" evidence="3">
    <location>
        <begin position="171"/>
        <end position="233"/>
    </location>
</feature>
<dbReference type="InterPro" id="IPR006683">
    <property type="entry name" value="Thioestr_dom"/>
</dbReference>
<dbReference type="PANTHER" id="PTHR21660:SF1">
    <property type="entry name" value="ACYL-COENZYME A THIOESTERASE 13"/>
    <property type="match status" value="1"/>
</dbReference>
<accession>A0AAD6WRC3</accession>
<dbReference type="GO" id="GO:0047617">
    <property type="term" value="F:fatty acyl-CoA hydrolase activity"/>
    <property type="evidence" value="ECO:0007669"/>
    <property type="project" value="InterPro"/>
</dbReference>